<dbReference type="Proteomes" id="UP000606499">
    <property type="component" value="Unassembled WGS sequence"/>
</dbReference>
<gene>
    <name evidence="12" type="ORF">H8S45_04235</name>
</gene>
<dbReference type="NCBIfam" id="NF006941">
    <property type="entry name" value="PRK09423.1"/>
    <property type="match status" value="1"/>
</dbReference>
<feature type="binding site" evidence="9">
    <location>
        <position position="121"/>
    </location>
    <ligand>
        <name>glycerol</name>
        <dbReference type="ChEBI" id="CHEBI:17754"/>
    </ligand>
</feature>
<evidence type="ECO:0000256" key="3">
    <source>
        <dbReference type="ARBA" id="ARBA00023027"/>
    </source>
</evidence>
<evidence type="ECO:0000256" key="10">
    <source>
        <dbReference type="PIRSR" id="PIRSR000112-3"/>
    </source>
</evidence>
<keyword evidence="3 10" id="KW-0520">NAD</keyword>
<dbReference type="InterPro" id="IPR016205">
    <property type="entry name" value="Glycerol_DH"/>
</dbReference>
<reference evidence="12" key="1">
    <citation type="submission" date="2020-08" db="EMBL/GenBank/DDBJ databases">
        <title>Genome public.</title>
        <authorList>
            <person name="Liu C."/>
            <person name="Sun Q."/>
        </authorList>
    </citation>
    <scope>NUCLEOTIDE SEQUENCE</scope>
    <source>
        <strain evidence="12">NSJ-28</strain>
    </source>
</reference>
<dbReference type="EMBL" id="JACOPL010000003">
    <property type="protein sequence ID" value="MBC5724668.1"/>
    <property type="molecule type" value="Genomic_DNA"/>
</dbReference>
<accession>A0A923LU18</accession>
<comment type="cofactor">
    <cofactor evidence="8">
        <name>Zn(2+)</name>
        <dbReference type="ChEBI" id="CHEBI:29105"/>
    </cofactor>
    <text evidence="8">Binds 1 zinc ion per subunit.</text>
</comment>
<dbReference type="CDD" id="cd08170">
    <property type="entry name" value="GlyDH"/>
    <property type="match status" value="1"/>
</dbReference>
<feature type="binding site" evidence="8">
    <location>
        <position position="172"/>
    </location>
    <ligand>
        <name>glycerol</name>
        <dbReference type="ChEBI" id="CHEBI:17754"/>
    </ligand>
</feature>
<keyword evidence="8" id="KW-0862">Zinc</keyword>
<keyword evidence="13" id="KW-1185">Reference proteome</keyword>
<evidence type="ECO:0000256" key="9">
    <source>
        <dbReference type="PIRSR" id="PIRSR000112-2"/>
    </source>
</evidence>
<dbReference type="PANTHER" id="PTHR43616">
    <property type="entry name" value="GLYCEROL DEHYDROGENASE"/>
    <property type="match status" value="1"/>
</dbReference>
<dbReference type="PIRSF" id="PIRSF000112">
    <property type="entry name" value="Glycerol_dehydrogenase"/>
    <property type="match status" value="1"/>
</dbReference>
<comment type="pathway">
    <text evidence="4">Polyol metabolism; glycerol fermentation; glycerone phosphate from glycerol (oxidative route): step 1/2.</text>
</comment>
<organism evidence="12 13">
    <name type="scientific">Agathobaculum faecis</name>
    <dbReference type="NCBI Taxonomy" id="2763013"/>
    <lineage>
        <taxon>Bacteria</taxon>
        <taxon>Bacillati</taxon>
        <taxon>Bacillota</taxon>
        <taxon>Clostridia</taxon>
        <taxon>Eubacteriales</taxon>
        <taxon>Butyricicoccaceae</taxon>
        <taxon>Agathobaculum</taxon>
    </lineage>
</organism>
<evidence type="ECO:0000313" key="12">
    <source>
        <dbReference type="EMBL" id="MBC5724668.1"/>
    </source>
</evidence>
<feature type="binding site" evidence="8">
    <location>
        <position position="255"/>
    </location>
    <ligand>
        <name>glycerol</name>
        <dbReference type="ChEBI" id="CHEBI:17754"/>
    </ligand>
</feature>
<proteinExistence type="predicted"/>
<dbReference type="EC" id="1.1.1.6" evidence="5"/>
<dbReference type="GO" id="GO:0008888">
    <property type="term" value="F:glycerol dehydrogenase (NAD+) activity"/>
    <property type="evidence" value="ECO:0007669"/>
    <property type="project" value="UniProtKB-EC"/>
</dbReference>
<dbReference type="Pfam" id="PF00465">
    <property type="entry name" value="Fe-ADH"/>
    <property type="match status" value="1"/>
</dbReference>
<comment type="caution">
    <text evidence="12">The sequence shown here is derived from an EMBL/GenBank/DDBJ whole genome shotgun (WGS) entry which is preliminary data.</text>
</comment>
<evidence type="ECO:0000259" key="11">
    <source>
        <dbReference type="Pfam" id="PF00465"/>
    </source>
</evidence>
<evidence type="ECO:0000256" key="1">
    <source>
        <dbReference type="ARBA" id="ARBA00022723"/>
    </source>
</evidence>
<evidence type="ECO:0000256" key="8">
    <source>
        <dbReference type="PIRSR" id="PIRSR000112-1"/>
    </source>
</evidence>
<feature type="binding site" evidence="10">
    <location>
        <position position="125"/>
    </location>
    <ligand>
        <name>NAD(+)</name>
        <dbReference type="ChEBI" id="CHEBI:57540"/>
    </ligand>
</feature>
<dbReference type="PANTHER" id="PTHR43616:SF5">
    <property type="entry name" value="GLYCEROL DEHYDROGENASE 1"/>
    <property type="match status" value="1"/>
</dbReference>
<comment type="catalytic activity">
    <reaction evidence="7">
        <text>glycerol + NAD(+) = dihydroxyacetone + NADH + H(+)</text>
        <dbReference type="Rhea" id="RHEA:13769"/>
        <dbReference type="ChEBI" id="CHEBI:15378"/>
        <dbReference type="ChEBI" id="CHEBI:16016"/>
        <dbReference type="ChEBI" id="CHEBI:17754"/>
        <dbReference type="ChEBI" id="CHEBI:57540"/>
        <dbReference type="ChEBI" id="CHEBI:57945"/>
        <dbReference type="EC" id="1.1.1.6"/>
    </reaction>
</comment>
<keyword evidence="1 8" id="KW-0479">Metal-binding</keyword>
<feature type="binding site" evidence="10">
    <location>
        <begin position="93"/>
        <end position="97"/>
    </location>
    <ligand>
        <name>NAD(+)</name>
        <dbReference type="ChEBI" id="CHEBI:57540"/>
    </ligand>
</feature>
<feature type="domain" description="Alcohol dehydrogenase iron-type/glycerol dehydrogenase GldA" evidence="11">
    <location>
        <begin position="11"/>
        <end position="155"/>
    </location>
</feature>
<evidence type="ECO:0000313" key="13">
    <source>
        <dbReference type="Proteomes" id="UP000606499"/>
    </source>
</evidence>
<evidence type="ECO:0000256" key="6">
    <source>
        <dbReference type="ARBA" id="ARBA00040132"/>
    </source>
</evidence>
<sequence>MMTQVMGCCGKYVQGYGVLHDLNKYVDWMGSKFLVVASKNRMRDLKDTISVALAGKEVSFYEFSGECSWSNIQKLMDAAQSFGAQTLIGIGGGKVVDSVKAAAFKGGLLNEVIIPTIAATDAYTSAASCIYDEQTHMMTEAINSPKNPDLVLVDTEILLKAPVRQFVSGMGDALSTYVGGLVCQDNYFNNHHGGVGTHSALAIAKLSYDMLFRYGRQAKLAAEKRALSDAYNAIIEVNILMSGMGFENNGSSSDHSFYFGTLALPDREEYVYHGEGVAFSTCCQLVMQGASNEQLDEVYRFCRDVGLPITFDDMHLSDLTDEEYDIMTKAALEQGFIHNQPFEVTYEKVLGAYKAADAIGHLYHEGGSLL</sequence>
<evidence type="ECO:0000256" key="2">
    <source>
        <dbReference type="ARBA" id="ARBA00023002"/>
    </source>
</evidence>
<evidence type="ECO:0000256" key="5">
    <source>
        <dbReference type="ARBA" id="ARBA00039147"/>
    </source>
</evidence>
<dbReference type="AlphaFoldDB" id="A0A923LU18"/>
<dbReference type="InterPro" id="IPR001670">
    <property type="entry name" value="ADH_Fe/GldA"/>
</dbReference>
<keyword evidence="2" id="KW-0560">Oxidoreductase</keyword>
<dbReference type="RefSeq" id="WP_054326805.1">
    <property type="nucleotide sequence ID" value="NZ_JACOPL010000003.1"/>
</dbReference>
<protein>
    <recommendedName>
        <fullName evidence="6">Glycerol dehydrogenase</fullName>
        <ecNumber evidence="5">1.1.1.6</ecNumber>
    </recommendedName>
</protein>
<dbReference type="GO" id="GO:0046872">
    <property type="term" value="F:metal ion binding"/>
    <property type="evidence" value="ECO:0007669"/>
    <property type="project" value="UniProtKB-KW"/>
</dbReference>
<feature type="binding site" evidence="10">
    <location>
        <position position="131"/>
    </location>
    <ligand>
        <name>NAD(+)</name>
        <dbReference type="ChEBI" id="CHEBI:57540"/>
    </ligand>
</feature>
<dbReference type="SUPFAM" id="SSF56796">
    <property type="entry name" value="Dehydroquinate synthase-like"/>
    <property type="match status" value="1"/>
</dbReference>
<dbReference type="Gene3D" id="3.40.50.1970">
    <property type="match status" value="1"/>
</dbReference>
<name>A0A923LU18_9FIRM</name>
<feature type="binding site" evidence="8">
    <location>
        <position position="273"/>
    </location>
    <ligand>
        <name>glycerol</name>
        <dbReference type="ChEBI" id="CHEBI:17754"/>
    </ligand>
</feature>
<evidence type="ECO:0000256" key="4">
    <source>
        <dbReference type="ARBA" id="ARBA00037918"/>
    </source>
</evidence>
<dbReference type="Gene3D" id="1.20.1090.10">
    <property type="entry name" value="Dehydroquinate synthase-like - alpha domain"/>
    <property type="match status" value="1"/>
</dbReference>
<evidence type="ECO:0000256" key="7">
    <source>
        <dbReference type="ARBA" id="ARBA00049006"/>
    </source>
</evidence>